<dbReference type="STRING" id="1035.BN961_01402"/>
<evidence type="ECO:0000313" key="2">
    <source>
        <dbReference type="Proteomes" id="UP000035762"/>
    </source>
</evidence>
<sequence length="84" mass="9939">MRAVIAYRTPKDSAGSMSRRRKARAADDGYVRETFTLPREEARAQGRLWLDRWPAAAHMSEVEWWRELSGDRIEFRMRRLKSAD</sequence>
<dbReference type="Proteomes" id="UP000035762">
    <property type="component" value="Unassembled WGS sequence"/>
</dbReference>
<evidence type="ECO:0000313" key="1">
    <source>
        <dbReference type="EMBL" id="CEG07995.1"/>
    </source>
</evidence>
<keyword evidence="2" id="KW-1185">Reference proteome</keyword>
<accession>A0A090MKL2</accession>
<dbReference type="EMBL" id="CCAZ020000001">
    <property type="protein sequence ID" value="CEG07995.1"/>
    <property type="molecule type" value="Genomic_DNA"/>
</dbReference>
<dbReference type="AlphaFoldDB" id="A0A090MKL2"/>
<gene>
    <name evidence="1" type="ORF">BN961_01402</name>
</gene>
<reference evidence="1 2" key="1">
    <citation type="journal article" date="2014" name="Genome Announc.">
        <title>Genome Sequence of Afipia felis Strain 76713, Isolated in Hospital Water Using an Amoeba Co-Culture Procedure.</title>
        <authorList>
            <person name="Benamar S."/>
            <person name="La Scola B."/>
            <person name="Croce O."/>
        </authorList>
    </citation>
    <scope>NUCLEOTIDE SEQUENCE [LARGE SCALE GENOMIC DNA]</scope>
    <source>
        <strain evidence="1 2">76713</strain>
    </source>
</reference>
<protein>
    <submittedName>
        <fullName evidence="1">Uncharacterized protein</fullName>
    </submittedName>
</protein>
<organism evidence="1 2">
    <name type="scientific">Afipia felis</name>
    <name type="common">Cat scratch disease bacillus</name>
    <dbReference type="NCBI Taxonomy" id="1035"/>
    <lineage>
        <taxon>Bacteria</taxon>
        <taxon>Pseudomonadati</taxon>
        <taxon>Pseudomonadota</taxon>
        <taxon>Alphaproteobacteria</taxon>
        <taxon>Hyphomicrobiales</taxon>
        <taxon>Nitrobacteraceae</taxon>
        <taxon>Afipia</taxon>
    </lineage>
</organism>
<name>A0A090MKL2_AFIFE</name>
<proteinExistence type="predicted"/>
<comment type="caution">
    <text evidence="1">The sequence shown here is derived from an EMBL/GenBank/DDBJ whole genome shotgun (WGS) entry which is preliminary data.</text>
</comment>